<evidence type="ECO:0000256" key="1">
    <source>
        <dbReference type="ARBA" id="ARBA00011063"/>
    </source>
</evidence>
<dbReference type="SUPFAM" id="SSF52788">
    <property type="entry name" value="Phosphotyrosine protein phosphatases I"/>
    <property type="match status" value="1"/>
</dbReference>
<evidence type="ECO:0000256" key="3">
    <source>
        <dbReference type="ARBA" id="ARBA00022801"/>
    </source>
</evidence>
<reference evidence="8" key="2">
    <citation type="submission" date="2021-04" db="EMBL/GenBank/DDBJ databases">
        <authorList>
            <person name="Gilroy R."/>
        </authorList>
    </citation>
    <scope>NUCLEOTIDE SEQUENCE</scope>
    <source>
        <strain evidence="8">ChiSxjej3B15-572</strain>
    </source>
</reference>
<comment type="catalytic activity">
    <reaction evidence="5">
        <text>O-phospho-L-tyrosyl-[protein] + H2O = L-tyrosyl-[protein] + phosphate</text>
        <dbReference type="Rhea" id="RHEA:10684"/>
        <dbReference type="Rhea" id="RHEA-COMP:10136"/>
        <dbReference type="Rhea" id="RHEA-COMP:20101"/>
        <dbReference type="ChEBI" id="CHEBI:15377"/>
        <dbReference type="ChEBI" id="CHEBI:43474"/>
        <dbReference type="ChEBI" id="CHEBI:46858"/>
        <dbReference type="ChEBI" id="CHEBI:61978"/>
        <dbReference type="EC" id="3.1.3.48"/>
    </reaction>
</comment>
<evidence type="ECO:0000256" key="5">
    <source>
        <dbReference type="ARBA" id="ARBA00051722"/>
    </source>
</evidence>
<gene>
    <name evidence="8" type="ORF">H9856_04800</name>
</gene>
<comment type="caution">
    <text evidence="8">The sequence shown here is derived from an EMBL/GenBank/DDBJ whole genome shotgun (WGS) entry which is preliminary data.</text>
</comment>
<dbReference type="Pfam" id="PF01451">
    <property type="entry name" value="LMWPc"/>
    <property type="match status" value="1"/>
</dbReference>
<dbReference type="EC" id="3.1.3.48" evidence="2"/>
<dbReference type="PANTHER" id="PTHR11717">
    <property type="entry name" value="LOW MOLECULAR WEIGHT PROTEIN TYROSINE PHOSPHATASE"/>
    <property type="match status" value="1"/>
</dbReference>
<dbReference type="Gene3D" id="3.40.50.2300">
    <property type="match status" value="1"/>
</dbReference>
<evidence type="ECO:0000313" key="9">
    <source>
        <dbReference type="Proteomes" id="UP000824231"/>
    </source>
</evidence>
<reference evidence="8" key="1">
    <citation type="journal article" date="2021" name="PeerJ">
        <title>Extensive microbial diversity within the chicken gut microbiome revealed by metagenomics and culture.</title>
        <authorList>
            <person name="Gilroy R."/>
            <person name="Ravi A."/>
            <person name="Getino M."/>
            <person name="Pursley I."/>
            <person name="Horton D.L."/>
            <person name="Alikhan N.F."/>
            <person name="Baker D."/>
            <person name="Gharbi K."/>
            <person name="Hall N."/>
            <person name="Watson M."/>
            <person name="Adriaenssens E.M."/>
            <person name="Foster-Nyarko E."/>
            <person name="Jarju S."/>
            <person name="Secka A."/>
            <person name="Antonio M."/>
            <person name="Oren A."/>
            <person name="Chaudhuri R.R."/>
            <person name="La Ragione R."/>
            <person name="Hildebrand F."/>
            <person name="Pallen M.J."/>
        </authorList>
    </citation>
    <scope>NUCLEOTIDE SEQUENCE</scope>
    <source>
        <strain evidence="8">ChiSxjej3B15-572</strain>
    </source>
</reference>
<dbReference type="Proteomes" id="UP000824231">
    <property type="component" value="Unassembled WGS sequence"/>
</dbReference>
<dbReference type="CDD" id="cd16343">
    <property type="entry name" value="LMWPTP"/>
    <property type="match status" value="1"/>
</dbReference>
<feature type="active site" description="Nucleophile" evidence="6">
    <location>
        <position position="13"/>
    </location>
</feature>
<sequence>MKVLFVCLGNICRSPLAEAMFRQILTDKDLDQLVSVDSAATSTEEEGNPPYPGIRRIMRKYHLDDRGHVSRPLNRHDFLTSDLIIGMDDMNLVNIRAMAPSQALDKIHGIYDLIPTLKGQSIPDPWYTHQFQATYDALQLALPSWLDYVAKQVR</sequence>
<evidence type="ECO:0000256" key="6">
    <source>
        <dbReference type="PIRSR" id="PIRSR617867-1"/>
    </source>
</evidence>
<feature type="domain" description="Phosphotyrosine protein phosphatase I" evidence="7">
    <location>
        <begin position="1"/>
        <end position="148"/>
    </location>
</feature>
<dbReference type="InterPro" id="IPR023485">
    <property type="entry name" value="Ptyr_pPase"/>
</dbReference>
<dbReference type="EMBL" id="DXFH01000019">
    <property type="protein sequence ID" value="HIX35699.1"/>
    <property type="molecule type" value="Genomic_DNA"/>
</dbReference>
<feature type="active site" description="Nucleophile" evidence="6">
    <location>
        <position position="7"/>
    </location>
</feature>
<protein>
    <recommendedName>
        <fullName evidence="2">protein-tyrosine-phosphatase</fullName>
        <ecNumber evidence="2">3.1.3.48</ecNumber>
    </recommendedName>
</protein>
<keyword evidence="4" id="KW-0904">Protein phosphatase</keyword>
<dbReference type="InterPro" id="IPR017867">
    <property type="entry name" value="Tyr_phospatase_low_mol_wt"/>
</dbReference>
<dbReference type="SMART" id="SM00226">
    <property type="entry name" value="LMWPc"/>
    <property type="match status" value="1"/>
</dbReference>
<accession>A0A9D1VI84</accession>
<dbReference type="PANTHER" id="PTHR11717:SF7">
    <property type="entry name" value="LOW MOLECULAR WEIGHT PHOSPHOTYROSINE PROTEIN PHOSPHATASE"/>
    <property type="match status" value="1"/>
</dbReference>
<evidence type="ECO:0000259" key="7">
    <source>
        <dbReference type="SMART" id="SM00226"/>
    </source>
</evidence>
<feature type="active site" description="Proton donor" evidence="6">
    <location>
        <position position="124"/>
    </location>
</feature>
<dbReference type="InterPro" id="IPR036196">
    <property type="entry name" value="Ptyr_pPase_sf"/>
</dbReference>
<dbReference type="InterPro" id="IPR050438">
    <property type="entry name" value="LMW_PTPase"/>
</dbReference>
<name>A0A9D1VI84_9LACO</name>
<comment type="similarity">
    <text evidence="1">Belongs to the low molecular weight phosphotyrosine protein phosphatase family.</text>
</comment>
<dbReference type="AlphaFoldDB" id="A0A9D1VI84"/>
<evidence type="ECO:0000313" key="8">
    <source>
        <dbReference type="EMBL" id="HIX35699.1"/>
    </source>
</evidence>
<proteinExistence type="inferred from homology"/>
<evidence type="ECO:0000256" key="2">
    <source>
        <dbReference type="ARBA" id="ARBA00013064"/>
    </source>
</evidence>
<dbReference type="GO" id="GO:0004725">
    <property type="term" value="F:protein tyrosine phosphatase activity"/>
    <property type="evidence" value="ECO:0007669"/>
    <property type="project" value="UniProtKB-EC"/>
</dbReference>
<organism evidence="8 9">
    <name type="scientific">Candidatus Limosilactobacillus merdigallinarum</name>
    <dbReference type="NCBI Taxonomy" id="2838652"/>
    <lineage>
        <taxon>Bacteria</taxon>
        <taxon>Bacillati</taxon>
        <taxon>Bacillota</taxon>
        <taxon>Bacilli</taxon>
        <taxon>Lactobacillales</taxon>
        <taxon>Lactobacillaceae</taxon>
        <taxon>Limosilactobacillus</taxon>
    </lineage>
</organism>
<keyword evidence="3" id="KW-0378">Hydrolase</keyword>
<dbReference type="PRINTS" id="PR00719">
    <property type="entry name" value="LMWPTPASE"/>
</dbReference>
<evidence type="ECO:0000256" key="4">
    <source>
        <dbReference type="ARBA" id="ARBA00022912"/>
    </source>
</evidence>